<dbReference type="Proteomes" id="UP000564644">
    <property type="component" value="Unassembled WGS sequence"/>
</dbReference>
<reference evidence="2 3" key="1">
    <citation type="submission" date="2020-08" db="EMBL/GenBank/DDBJ databases">
        <title>Cohnella phylogeny.</title>
        <authorList>
            <person name="Dunlap C."/>
        </authorList>
    </citation>
    <scope>NUCLEOTIDE SEQUENCE [LARGE SCALE GENOMIC DNA]</scope>
    <source>
        <strain evidence="2 3">CBP 2801</strain>
    </source>
</reference>
<accession>A0A7X0SGI8</accession>
<evidence type="ECO:0000256" key="1">
    <source>
        <dbReference type="SAM" id="SignalP"/>
    </source>
</evidence>
<dbReference type="AlphaFoldDB" id="A0A7X0SGI8"/>
<name>A0A7X0SGI8_9BACL</name>
<evidence type="ECO:0000313" key="2">
    <source>
        <dbReference type="EMBL" id="MBB6729567.1"/>
    </source>
</evidence>
<proteinExistence type="predicted"/>
<comment type="caution">
    <text evidence="2">The sequence shown here is derived from an EMBL/GenBank/DDBJ whole genome shotgun (WGS) entry which is preliminary data.</text>
</comment>
<sequence length="224" mass="24987">MKQLSIKRIGLFVAALGIALAVPGFAVPASVSAAVADDDDRHPHFLSHKKADEAWPVMADGNSPLLTLLKTDEDTLRNELKNGKTLAQIAQERGVDKQKVIDLLVTQQNARLDEAVKAGKLTEDQAKRWREGLQERTRQIVDGQVKWHKHHRGSRYLEDAAQVLGMTPKALVEELKKGKSVVQVGKEKGIAEAKIVDQLLAKEKTRIEKRINRVWGQQSEKKDD</sequence>
<protein>
    <recommendedName>
        <fullName evidence="4">LysM domain-containing protein</fullName>
    </recommendedName>
</protein>
<dbReference type="RefSeq" id="WP_185127243.1">
    <property type="nucleotide sequence ID" value="NZ_JACJVO010000002.1"/>
</dbReference>
<keyword evidence="1" id="KW-0732">Signal</keyword>
<feature type="signal peptide" evidence="1">
    <location>
        <begin position="1"/>
        <end position="26"/>
    </location>
</feature>
<keyword evidence="3" id="KW-1185">Reference proteome</keyword>
<feature type="chain" id="PRO_5039037976" description="LysM domain-containing protein" evidence="1">
    <location>
        <begin position="27"/>
        <end position="224"/>
    </location>
</feature>
<dbReference type="EMBL" id="JACJVO010000002">
    <property type="protein sequence ID" value="MBB6729567.1"/>
    <property type="molecule type" value="Genomic_DNA"/>
</dbReference>
<evidence type="ECO:0000313" key="3">
    <source>
        <dbReference type="Proteomes" id="UP000564644"/>
    </source>
</evidence>
<gene>
    <name evidence="2" type="ORF">H7C18_01480</name>
</gene>
<evidence type="ECO:0008006" key="4">
    <source>
        <dbReference type="Google" id="ProtNLM"/>
    </source>
</evidence>
<organism evidence="2 3">
    <name type="scientific">Cohnella zeiphila</name>
    <dbReference type="NCBI Taxonomy" id="2761120"/>
    <lineage>
        <taxon>Bacteria</taxon>
        <taxon>Bacillati</taxon>
        <taxon>Bacillota</taxon>
        <taxon>Bacilli</taxon>
        <taxon>Bacillales</taxon>
        <taxon>Paenibacillaceae</taxon>
        <taxon>Cohnella</taxon>
    </lineage>
</organism>